<feature type="transmembrane region" description="Helical" evidence="1">
    <location>
        <begin position="7"/>
        <end position="24"/>
    </location>
</feature>
<evidence type="ECO:0008006" key="4">
    <source>
        <dbReference type="Google" id="ProtNLM"/>
    </source>
</evidence>
<proteinExistence type="predicted"/>
<keyword evidence="1" id="KW-1133">Transmembrane helix</keyword>
<dbReference type="InterPro" id="IPR050490">
    <property type="entry name" value="Bact_solute-bd_prot1"/>
</dbReference>
<comment type="caution">
    <text evidence="2">The sequence shown here is derived from an EMBL/GenBank/DDBJ whole genome shotgun (WGS) entry which is preliminary data.</text>
</comment>
<name>A0A168L949_9BACL</name>
<protein>
    <recommendedName>
        <fullName evidence="4">ABC transporter substrate-binding protein</fullName>
    </recommendedName>
</protein>
<dbReference type="EMBL" id="LVJI01000030">
    <property type="protein sequence ID" value="OAB43049.1"/>
    <property type="molecule type" value="Genomic_DNA"/>
</dbReference>
<dbReference type="PANTHER" id="PTHR43649:SF12">
    <property type="entry name" value="DIACETYLCHITOBIOSE BINDING PROTEIN DASA"/>
    <property type="match status" value="1"/>
</dbReference>
<dbReference type="InterPro" id="IPR006059">
    <property type="entry name" value="SBP"/>
</dbReference>
<evidence type="ECO:0000256" key="1">
    <source>
        <dbReference type="SAM" id="Phobius"/>
    </source>
</evidence>
<keyword evidence="3" id="KW-1185">Reference proteome</keyword>
<dbReference type="Gene3D" id="3.40.190.10">
    <property type="entry name" value="Periplasmic binding protein-like II"/>
    <property type="match status" value="1"/>
</dbReference>
<sequence>MNRTLRVYVKSFAMIIMTTGLLLGCGINNNSKLQFVDSLDANGIIEEEKTVLKIYVDSIRAQDTNFLDVVHAFERDTDYKLEFNLIPGDGKDIYKKIDIDLGSKKSDTDIILFSNPILLDKYSENNMLLPINDLIDEQAYDVDRIYGDYITTYNDNIYSLPAGAGRWAVYYNKKIFDDAHIPYPSGAWTWDDYIETAQKLMVAGHKFGSYMLDYDNYLYFIARQKGIPLYKEDGLSNYDHPSFKESLRLFAEIGNVYQIQPNWLEFKTKKLPWDGFMTGEYGLTLIGTWYTNMFLDKKLYPRDWEFGITQLPTPSDGLGDNNLGNVNSIGINKYSKHPLEAFEFVKYFAENNYKFTGDLPARIDLKEEDRMSIFRKTEEKLNGEVTAQQFNDALYNTDLGFMKEKISGPVALEYSQIILEEGELYLIGVKSLDDAVHSIKSRVDTLITDKGVQ</sequence>
<dbReference type="PANTHER" id="PTHR43649">
    <property type="entry name" value="ARABINOSE-BINDING PROTEIN-RELATED"/>
    <property type="match status" value="1"/>
</dbReference>
<organism evidence="2 3">
    <name type="scientific">Paenibacillus antarcticus</name>
    <dbReference type="NCBI Taxonomy" id="253703"/>
    <lineage>
        <taxon>Bacteria</taxon>
        <taxon>Bacillati</taxon>
        <taxon>Bacillota</taxon>
        <taxon>Bacilli</taxon>
        <taxon>Bacillales</taxon>
        <taxon>Paenibacillaceae</taxon>
        <taxon>Paenibacillus</taxon>
    </lineage>
</organism>
<reference evidence="2 3" key="1">
    <citation type="submission" date="2016-03" db="EMBL/GenBank/DDBJ databases">
        <title>Draft genome sequence of Paenibacillus antarcticus CECT 5836.</title>
        <authorList>
            <person name="Shin S.-K."/>
            <person name="Yi H."/>
        </authorList>
    </citation>
    <scope>NUCLEOTIDE SEQUENCE [LARGE SCALE GENOMIC DNA]</scope>
    <source>
        <strain evidence="2 3">CECT 5836</strain>
    </source>
</reference>
<dbReference type="AlphaFoldDB" id="A0A168L949"/>
<dbReference type="Pfam" id="PF01547">
    <property type="entry name" value="SBP_bac_1"/>
    <property type="match status" value="1"/>
</dbReference>
<accession>A0A168L949</accession>
<dbReference type="PROSITE" id="PS51257">
    <property type="entry name" value="PROKAR_LIPOPROTEIN"/>
    <property type="match status" value="1"/>
</dbReference>
<dbReference type="OrthoDB" id="9782846at2"/>
<dbReference type="Proteomes" id="UP000077355">
    <property type="component" value="Unassembled WGS sequence"/>
</dbReference>
<keyword evidence="1" id="KW-0812">Transmembrane</keyword>
<keyword evidence="1" id="KW-0472">Membrane</keyword>
<dbReference type="RefSeq" id="WP_068651799.1">
    <property type="nucleotide sequence ID" value="NZ_CP043611.1"/>
</dbReference>
<dbReference type="SUPFAM" id="SSF53850">
    <property type="entry name" value="Periplasmic binding protein-like II"/>
    <property type="match status" value="1"/>
</dbReference>
<evidence type="ECO:0000313" key="2">
    <source>
        <dbReference type="EMBL" id="OAB43049.1"/>
    </source>
</evidence>
<evidence type="ECO:0000313" key="3">
    <source>
        <dbReference type="Proteomes" id="UP000077355"/>
    </source>
</evidence>
<gene>
    <name evidence="2" type="ORF">PBAT_18795</name>
</gene>